<dbReference type="KEGG" id="ebz:J7S26_06375"/>
<name>A0A9E6MQB8_9ACTN</name>
<keyword evidence="4" id="KW-1185">Reference proteome</keyword>
<dbReference type="AlphaFoldDB" id="A0A9E6MQB8"/>
<feature type="transmembrane region" description="Helical" evidence="1">
    <location>
        <begin position="12"/>
        <end position="34"/>
    </location>
</feature>
<protein>
    <submittedName>
        <fullName evidence="3">CMP-2-keto-3-deoxyoctulosonic acid synthetase</fullName>
    </submittedName>
</protein>
<reference evidence="2 4" key="1">
    <citation type="submission" date="2019-11" db="EMBL/GenBank/DDBJ databases">
        <title>Eggerthellaceae novel genus isolated from the rectal contents of marmort.</title>
        <authorList>
            <person name="Zhang G."/>
        </authorList>
    </citation>
    <scope>NUCLEOTIDE SEQUENCE [LARGE SCALE GENOMIC DNA]</scope>
    <source>
        <strain evidence="4">zg-886</strain>
        <strain evidence="2">Zg-886</strain>
    </source>
</reference>
<dbReference type="Proteomes" id="UP000636394">
    <property type="component" value="Unassembled WGS sequence"/>
</dbReference>
<dbReference type="Proteomes" id="UP000671910">
    <property type="component" value="Chromosome"/>
</dbReference>
<keyword evidence="1" id="KW-0472">Membrane</keyword>
<keyword evidence="1" id="KW-0812">Transmembrane</keyword>
<sequence>MPKKRRVPSPYTGVVALVVGVASFGLAGVLGFSIASAGADMQVAGQPVGLDVEAAHIQQAKSQAAAYMFTGQASEAQGEEGLAEPVSIESAAPRDISAGIEAIEAQEEADRVAAEEQARATELLRIANAQKARAAQEEQSASEPVTATPMSELEPVDWSVGRDAFIAEWTERIDAYLAGTNLAGYGRTFATAAWDNSIDPRWSPAISNTESSNGKQCFLPFNAWGWGDHGWTNWEDAIVEHVSGLSAGYGYSLTLANAYKYCPPNYERWYYHTLGQMALI</sequence>
<keyword evidence="1" id="KW-1133">Transmembrane helix</keyword>
<proteinExistence type="predicted"/>
<reference evidence="3" key="2">
    <citation type="submission" date="2021-04" db="EMBL/GenBank/DDBJ databases">
        <title>Novel species in family Eggerthellaceae.</title>
        <authorList>
            <person name="Zhang G."/>
        </authorList>
    </citation>
    <scope>NUCLEOTIDE SEQUENCE</scope>
    <source>
        <strain evidence="3">Zg-886</strain>
    </source>
</reference>
<evidence type="ECO:0000313" key="2">
    <source>
        <dbReference type="EMBL" id="NHM14128.1"/>
    </source>
</evidence>
<evidence type="ECO:0000256" key="1">
    <source>
        <dbReference type="SAM" id="Phobius"/>
    </source>
</evidence>
<gene>
    <name evidence="2" type="ORF">GMI68_05000</name>
    <name evidence="3" type="ORF">J7S26_06375</name>
</gene>
<evidence type="ECO:0000313" key="5">
    <source>
        <dbReference type="Proteomes" id="UP000671910"/>
    </source>
</evidence>
<evidence type="ECO:0000313" key="3">
    <source>
        <dbReference type="EMBL" id="QTU83989.1"/>
    </source>
</evidence>
<dbReference type="EMBL" id="CP072829">
    <property type="protein sequence ID" value="QTU83989.1"/>
    <property type="molecule type" value="Genomic_DNA"/>
</dbReference>
<dbReference type="RefSeq" id="WP_165060359.1">
    <property type="nucleotide sequence ID" value="NZ_CP072829.1"/>
</dbReference>
<dbReference type="EMBL" id="WPCR01000005">
    <property type="protein sequence ID" value="NHM14128.1"/>
    <property type="molecule type" value="Genomic_DNA"/>
</dbReference>
<evidence type="ECO:0000313" key="4">
    <source>
        <dbReference type="Proteomes" id="UP000636394"/>
    </source>
</evidence>
<accession>A0A9E6MQB8</accession>
<organism evidence="3 5">
    <name type="scientific">Xiamenia xianingshaonis</name>
    <dbReference type="NCBI Taxonomy" id="2682776"/>
    <lineage>
        <taxon>Bacteria</taxon>
        <taxon>Bacillati</taxon>
        <taxon>Actinomycetota</taxon>
        <taxon>Coriobacteriia</taxon>
        <taxon>Eggerthellales</taxon>
        <taxon>Eggerthellaceae</taxon>
        <taxon>Xiamenia</taxon>
    </lineage>
</organism>